<dbReference type="EMBL" id="MN956836">
    <property type="protein sequence ID" value="QTX13816.1"/>
    <property type="molecule type" value="Genomic_DNA"/>
</dbReference>
<name>A0A8B0SRI0_KLEPN</name>
<organism evidence="1">
    <name type="scientific">Klebsiella pneumoniae</name>
    <dbReference type="NCBI Taxonomy" id="573"/>
    <lineage>
        <taxon>Bacteria</taxon>
        <taxon>Pseudomonadati</taxon>
        <taxon>Pseudomonadota</taxon>
        <taxon>Gammaproteobacteria</taxon>
        <taxon>Enterobacterales</taxon>
        <taxon>Enterobacteriaceae</taxon>
        <taxon>Klebsiella/Raoultella group</taxon>
        <taxon>Klebsiella</taxon>
        <taxon>Klebsiella pneumoniae complex</taxon>
    </lineage>
</organism>
<keyword evidence="1" id="KW-0614">Plasmid</keyword>
<reference evidence="1" key="1">
    <citation type="submission" date="2020-01" db="EMBL/GenBank/DDBJ databases">
        <authorList>
            <person name="Qin S."/>
        </authorList>
    </citation>
    <scope>NUCLEOTIDE SEQUENCE</scope>
    <source>
        <strain evidence="1">CVir17-16-YZ6g</strain>
        <plasmid evidence="1">p17-15-vir-like</plasmid>
    </source>
</reference>
<geneLocation type="plasmid" evidence="1">
    <name>p17-15-vir-like</name>
</geneLocation>
<dbReference type="AlphaFoldDB" id="A0A8B0SRI0"/>
<proteinExistence type="predicted"/>
<protein>
    <submittedName>
        <fullName evidence="1">Uncharacterized protein</fullName>
    </submittedName>
</protein>
<evidence type="ECO:0000313" key="1">
    <source>
        <dbReference type="EMBL" id="QTX13816.1"/>
    </source>
</evidence>
<sequence length="50" mass="5519">MGDVNKNVITYQCCINKQCDNITAAVFLTDGRGVGGRGKRGQRLRHSYGF</sequence>
<accession>A0A8B0SRI0</accession>